<reference evidence="10 11" key="1">
    <citation type="submission" date="2018-03" db="EMBL/GenBank/DDBJ databases">
        <title>Draft genome sequence of Rohu Carp (Labeo rohita).</title>
        <authorList>
            <person name="Das P."/>
            <person name="Kushwaha B."/>
            <person name="Joshi C.G."/>
            <person name="Kumar D."/>
            <person name="Nagpure N.S."/>
            <person name="Sahoo L."/>
            <person name="Das S.P."/>
            <person name="Bit A."/>
            <person name="Patnaik S."/>
            <person name="Meher P.K."/>
            <person name="Jayasankar P."/>
            <person name="Koringa P.G."/>
            <person name="Patel N.V."/>
            <person name="Hinsu A.T."/>
            <person name="Kumar R."/>
            <person name="Pandey M."/>
            <person name="Agarwal S."/>
            <person name="Srivastava S."/>
            <person name="Singh M."/>
            <person name="Iquebal M.A."/>
            <person name="Jaiswal S."/>
            <person name="Angadi U.B."/>
            <person name="Kumar N."/>
            <person name="Raza M."/>
            <person name="Shah T.M."/>
            <person name="Rai A."/>
            <person name="Jena J.K."/>
        </authorList>
    </citation>
    <scope>NUCLEOTIDE SEQUENCE [LARGE SCALE GENOMIC DNA]</scope>
    <source>
        <strain evidence="10">DASCIFA01</strain>
        <tissue evidence="10">Testis</tissue>
    </source>
</reference>
<evidence type="ECO:0000256" key="4">
    <source>
        <dbReference type="ARBA" id="ARBA00022741"/>
    </source>
</evidence>
<organism evidence="10 11">
    <name type="scientific">Labeo rohita</name>
    <name type="common">Indian major carp</name>
    <name type="synonym">Cyprinus rohita</name>
    <dbReference type="NCBI Taxonomy" id="84645"/>
    <lineage>
        <taxon>Eukaryota</taxon>
        <taxon>Metazoa</taxon>
        <taxon>Chordata</taxon>
        <taxon>Craniata</taxon>
        <taxon>Vertebrata</taxon>
        <taxon>Euteleostomi</taxon>
        <taxon>Actinopterygii</taxon>
        <taxon>Neopterygii</taxon>
        <taxon>Teleostei</taxon>
        <taxon>Ostariophysi</taxon>
        <taxon>Cypriniformes</taxon>
        <taxon>Cyprinidae</taxon>
        <taxon>Labeoninae</taxon>
        <taxon>Labeonini</taxon>
        <taxon>Labeo</taxon>
    </lineage>
</organism>
<accession>A0A498LZL9</accession>
<dbReference type="GO" id="GO:0004674">
    <property type="term" value="F:protein serine/threonine kinase activity"/>
    <property type="evidence" value="ECO:0007669"/>
    <property type="project" value="UniProtKB-KW"/>
</dbReference>
<evidence type="ECO:0000256" key="3">
    <source>
        <dbReference type="ARBA" id="ARBA00022679"/>
    </source>
</evidence>
<gene>
    <name evidence="10" type="ORF">ROHU_009917</name>
</gene>
<dbReference type="AlphaFoldDB" id="A0A498LZL9"/>
<dbReference type="Gene3D" id="1.10.510.10">
    <property type="entry name" value="Transferase(Phosphotransferase) domain 1"/>
    <property type="match status" value="1"/>
</dbReference>
<evidence type="ECO:0000259" key="9">
    <source>
        <dbReference type="PROSITE" id="PS50011"/>
    </source>
</evidence>
<dbReference type="EMBL" id="QBIY01013014">
    <property type="protein sequence ID" value="RXN13013.1"/>
    <property type="molecule type" value="Genomic_DNA"/>
</dbReference>
<dbReference type="InterPro" id="IPR051131">
    <property type="entry name" value="NEK_Ser/Thr_kinase_NIMA"/>
</dbReference>
<dbReference type="InterPro" id="IPR000719">
    <property type="entry name" value="Prot_kinase_dom"/>
</dbReference>
<proteinExistence type="predicted"/>
<dbReference type="InterPro" id="IPR011009">
    <property type="entry name" value="Kinase-like_dom_sf"/>
</dbReference>
<evidence type="ECO:0000313" key="11">
    <source>
        <dbReference type="Proteomes" id="UP000290572"/>
    </source>
</evidence>
<dbReference type="SUPFAM" id="SSF56112">
    <property type="entry name" value="Protein kinase-like (PK-like)"/>
    <property type="match status" value="1"/>
</dbReference>
<dbReference type="GO" id="GO:0005524">
    <property type="term" value="F:ATP binding"/>
    <property type="evidence" value="ECO:0007669"/>
    <property type="project" value="UniProtKB-KW"/>
</dbReference>
<dbReference type="STRING" id="84645.A0A498LZL9"/>
<comment type="catalytic activity">
    <reaction evidence="8">
        <text>L-seryl-[protein] + ATP = O-phospho-L-seryl-[protein] + ADP + H(+)</text>
        <dbReference type="Rhea" id="RHEA:17989"/>
        <dbReference type="Rhea" id="RHEA-COMP:9863"/>
        <dbReference type="Rhea" id="RHEA-COMP:11604"/>
        <dbReference type="ChEBI" id="CHEBI:15378"/>
        <dbReference type="ChEBI" id="CHEBI:29999"/>
        <dbReference type="ChEBI" id="CHEBI:30616"/>
        <dbReference type="ChEBI" id="CHEBI:83421"/>
        <dbReference type="ChEBI" id="CHEBI:456216"/>
        <dbReference type="EC" id="2.7.11.1"/>
    </reaction>
</comment>
<dbReference type="EC" id="2.7.11.1" evidence="1"/>
<dbReference type="SMART" id="SM00220">
    <property type="entry name" value="S_TKc"/>
    <property type="match status" value="1"/>
</dbReference>
<evidence type="ECO:0000256" key="5">
    <source>
        <dbReference type="ARBA" id="ARBA00022777"/>
    </source>
</evidence>
<dbReference type="PANTHER" id="PTHR44899">
    <property type="entry name" value="CAMK FAMILY PROTEIN KINASE"/>
    <property type="match status" value="1"/>
</dbReference>
<evidence type="ECO:0000256" key="7">
    <source>
        <dbReference type="ARBA" id="ARBA00047899"/>
    </source>
</evidence>
<dbReference type="Pfam" id="PF00069">
    <property type="entry name" value="Pkinase"/>
    <property type="match status" value="1"/>
</dbReference>
<feature type="domain" description="Protein kinase" evidence="9">
    <location>
        <begin position="1"/>
        <end position="172"/>
    </location>
</feature>
<evidence type="ECO:0000313" key="10">
    <source>
        <dbReference type="EMBL" id="RXN13013.1"/>
    </source>
</evidence>
<evidence type="ECO:0000256" key="8">
    <source>
        <dbReference type="ARBA" id="ARBA00048679"/>
    </source>
</evidence>
<evidence type="ECO:0000256" key="2">
    <source>
        <dbReference type="ARBA" id="ARBA00022527"/>
    </source>
</evidence>
<dbReference type="PANTHER" id="PTHR44899:SF3">
    <property type="entry name" value="SERINE_THREONINE-PROTEIN KINASE NEK1"/>
    <property type="match status" value="1"/>
</dbReference>
<keyword evidence="2" id="KW-0723">Serine/threonine-protein kinase</keyword>
<keyword evidence="4" id="KW-0547">Nucleotide-binding</keyword>
<keyword evidence="6" id="KW-0067">ATP-binding</keyword>
<keyword evidence="11" id="KW-1185">Reference proteome</keyword>
<keyword evidence="5 10" id="KW-0418">Kinase</keyword>
<comment type="catalytic activity">
    <reaction evidence="7">
        <text>L-threonyl-[protein] + ATP = O-phospho-L-threonyl-[protein] + ADP + H(+)</text>
        <dbReference type="Rhea" id="RHEA:46608"/>
        <dbReference type="Rhea" id="RHEA-COMP:11060"/>
        <dbReference type="Rhea" id="RHEA-COMP:11605"/>
        <dbReference type="ChEBI" id="CHEBI:15378"/>
        <dbReference type="ChEBI" id="CHEBI:30013"/>
        <dbReference type="ChEBI" id="CHEBI:30616"/>
        <dbReference type="ChEBI" id="CHEBI:61977"/>
        <dbReference type="ChEBI" id="CHEBI:456216"/>
        <dbReference type="EC" id="2.7.11.1"/>
    </reaction>
</comment>
<evidence type="ECO:0000256" key="6">
    <source>
        <dbReference type="ARBA" id="ARBA00022840"/>
    </source>
</evidence>
<evidence type="ECO:0000256" key="1">
    <source>
        <dbReference type="ARBA" id="ARBA00012513"/>
    </source>
</evidence>
<keyword evidence="3" id="KW-0808">Transferase</keyword>
<dbReference type="PROSITE" id="PS50011">
    <property type="entry name" value="PROTEIN_KINASE_DOM"/>
    <property type="match status" value="1"/>
</dbReference>
<sequence length="172" mass="19493">MGSKQSVLQENGYTVMSEQHNTIMLKNKDGDQFIIKKLKADQNEASDFLQKLNHPHIVHHKEIIKDGDCLYLVMELCEGGDVSQKIKQTATFSEILDWTVKICMALKHLHDQQILHKNLQPKSLFFTACGTIRLGEFGVIHEWSSGAQITNPEALSYIAPEILKGEPYDEKS</sequence>
<name>A0A498LZL9_LABRO</name>
<protein>
    <recommendedName>
        <fullName evidence="1">non-specific serine/threonine protein kinase</fullName>
        <ecNumber evidence="1">2.7.11.1</ecNumber>
    </recommendedName>
</protein>
<dbReference type="Proteomes" id="UP000290572">
    <property type="component" value="Unassembled WGS sequence"/>
</dbReference>
<comment type="caution">
    <text evidence="10">The sequence shown here is derived from an EMBL/GenBank/DDBJ whole genome shotgun (WGS) entry which is preliminary data.</text>
</comment>